<dbReference type="SUPFAM" id="SSF51735">
    <property type="entry name" value="NAD(P)-binding Rossmann-fold domains"/>
    <property type="match status" value="1"/>
</dbReference>
<organism evidence="2">
    <name type="scientific">marine sediment metagenome</name>
    <dbReference type="NCBI Taxonomy" id="412755"/>
    <lineage>
        <taxon>unclassified sequences</taxon>
        <taxon>metagenomes</taxon>
        <taxon>ecological metagenomes</taxon>
    </lineage>
</organism>
<feature type="non-terminal residue" evidence="2">
    <location>
        <position position="1"/>
    </location>
</feature>
<dbReference type="Gene3D" id="3.40.50.720">
    <property type="entry name" value="NAD(P)-binding Rossmann-like Domain"/>
    <property type="match status" value="1"/>
</dbReference>
<evidence type="ECO:0000259" key="1">
    <source>
        <dbReference type="Pfam" id="PF16363"/>
    </source>
</evidence>
<dbReference type="Gene3D" id="3.90.25.10">
    <property type="entry name" value="UDP-galactose 4-epimerase, domain 1"/>
    <property type="match status" value="1"/>
</dbReference>
<reference evidence="2" key="1">
    <citation type="journal article" date="2015" name="Nature">
        <title>Complex archaea that bridge the gap between prokaryotes and eukaryotes.</title>
        <authorList>
            <person name="Spang A."/>
            <person name="Saw J.H."/>
            <person name="Jorgensen S.L."/>
            <person name="Zaremba-Niedzwiedzka K."/>
            <person name="Martijn J."/>
            <person name="Lind A.E."/>
            <person name="van Eijk R."/>
            <person name="Schleper C."/>
            <person name="Guy L."/>
            <person name="Ettema T.J."/>
        </authorList>
    </citation>
    <scope>NUCLEOTIDE SEQUENCE</scope>
</reference>
<dbReference type="InterPro" id="IPR036291">
    <property type="entry name" value="NAD(P)-bd_dom_sf"/>
</dbReference>
<dbReference type="PANTHER" id="PTHR43000">
    <property type="entry name" value="DTDP-D-GLUCOSE 4,6-DEHYDRATASE-RELATED"/>
    <property type="match status" value="1"/>
</dbReference>
<comment type="caution">
    <text evidence="2">The sequence shown here is derived from an EMBL/GenBank/DDBJ whole genome shotgun (WGS) entry which is preliminary data.</text>
</comment>
<evidence type="ECO:0000313" key="2">
    <source>
        <dbReference type="EMBL" id="KKM17797.1"/>
    </source>
</evidence>
<protein>
    <recommendedName>
        <fullName evidence="1">NAD(P)-binding domain-containing protein</fullName>
    </recommendedName>
</protein>
<sequence>IGNELSAILSIMGSKIFGVQRNCGSTDSFTEKVFQLDLSNFNDVMHAVTVAEPDIVFHLGAVTQVTEARHWPLHTFNVNAVGTMNLLEACRQLNKPDMKIVVASSDKAYGEPLDDDLPLKEDARLRPVHPYDLSKSCTDLIAQSYAKYFDMKIQVTRMANVYGPGDDNFKRLIPGVIRWMLSNQTVIIRSDGGQLRQYLYIDDALKSLFDLAYHMNMPVSKNGESWNFAPKEKHSVLDVVEIIRGQVFQLGIEVLPPEILNEAKDETFAMEISSRKAKKLLGWEAEIYIEQGISNTVEYHYDRLESIKAYREAP</sequence>
<accession>A0A0F9HRP9</accession>
<feature type="domain" description="NAD(P)-binding" evidence="1">
    <location>
        <begin position="32"/>
        <end position="295"/>
    </location>
</feature>
<name>A0A0F9HRP9_9ZZZZ</name>
<dbReference type="Pfam" id="PF16363">
    <property type="entry name" value="GDP_Man_Dehyd"/>
    <property type="match status" value="1"/>
</dbReference>
<dbReference type="EMBL" id="LAZR01014368">
    <property type="protein sequence ID" value="KKM17797.1"/>
    <property type="molecule type" value="Genomic_DNA"/>
</dbReference>
<dbReference type="InterPro" id="IPR016040">
    <property type="entry name" value="NAD(P)-bd_dom"/>
</dbReference>
<proteinExistence type="predicted"/>
<gene>
    <name evidence="2" type="ORF">LCGC14_1672180</name>
</gene>
<dbReference type="AlphaFoldDB" id="A0A0F9HRP9"/>